<keyword evidence="2" id="KW-1185">Reference proteome</keyword>
<protein>
    <submittedName>
        <fullName evidence="1">Uncharacterized protein</fullName>
    </submittedName>
</protein>
<dbReference type="AlphaFoldDB" id="A0A4C1TGB8"/>
<dbReference type="EMBL" id="BGZK01000051">
    <property type="protein sequence ID" value="GBP12351.1"/>
    <property type="molecule type" value="Genomic_DNA"/>
</dbReference>
<dbReference type="Proteomes" id="UP000299102">
    <property type="component" value="Unassembled WGS sequence"/>
</dbReference>
<comment type="caution">
    <text evidence="1">The sequence shown here is derived from an EMBL/GenBank/DDBJ whole genome shotgun (WGS) entry which is preliminary data.</text>
</comment>
<proteinExistence type="predicted"/>
<name>A0A4C1TGB8_EUMVA</name>
<sequence>MRGGDHLLLWGCECRCAEVTTYSSGVESVDAGGDHLLLWGCQCRCAAVTTYFSGVGSVDAGRCSLLISEHVHLLFFDLVTISVTTVISSVPPMLEPTYRTGLSFPIRKKKIINAYIKQWADSIACHKNDISTIEWLPWDNALQNREADGHATCRSLRTPGERAPASAVQHTCAVRYIILRQSPDDARLINILHVMRFSVPGRHANAVLVLMAAINTDEPSRAQHVISRALHNGSVPVALGRRIKVANNYARRRPAFQRD</sequence>
<accession>A0A4C1TGB8</accession>
<evidence type="ECO:0000313" key="1">
    <source>
        <dbReference type="EMBL" id="GBP12351.1"/>
    </source>
</evidence>
<evidence type="ECO:0000313" key="2">
    <source>
        <dbReference type="Proteomes" id="UP000299102"/>
    </source>
</evidence>
<reference evidence="1 2" key="1">
    <citation type="journal article" date="2019" name="Commun. Biol.">
        <title>The bagworm genome reveals a unique fibroin gene that provides high tensile strength.</title>
        <authorList>
            <person name="Kono N."/>
            <person name="Nakamura H."/>
            <person name="Ohtoshi R."/>
            <person name="Tomita M."/>
            <person name="Numata K."/>
            <person name="Arakawa K."/>
        </authorList>
    </citation>
    <scope>NUCLEOTIDE SEQUENCE [LARGE SCALE GENOMIC DNA]</scope>
</reference>
<organism evidence="1 2">
    <name type="scientific">Eumeta variegata</name>
    <name type="common">Bagworm moth</name>
    <name type="synonym">Eumeta japonica</name>
    <dbReference type="NCBI Taxonomy" id="151549"/>
    <lineage>
        <taxon>Eukaryota</taxon>
        <taxon>Metazoa</taxon>
        <taxon>Ecdysozoa</taxon>
        <taxon>Arthropoda</taxon>
        <taxon>Hexapoda</taxon>
        <taxon>Insecta</taxon>
        <taxon>Pterygota</taxon>
        <taxon>Neoptera</taxon>
        <taxon>Endopterygota</taxon>
        <taxon>Lepidoptera</taxon>
        <taxon>Glossata</taxon>
        <taxon>Ditrysia</taxon>
        <taxon>Tineoidea</taxon>
        <taxon>Psychidae</taxon>
        <taxon>Oiketicinae</taxon>
        <taxon>Eumeta</taxon>
    </lineage>
</organism>
<gene>
    <name evidence="1" type="ORF">EVAR_75785_1</name>
</gene>